<proteinExistence type="predicted"/>
<feature type="compositionally biased region" description="Acidic residues" evidence="1">
    <location>
        <begin position="78"/>
        <end position="89"/>
    </location>
</feature>
<dbReference type="Gene3D" id="3.30.457.10">
    <property type="entry name" value="Copper amine oxidase-like, N-terminal domain"/>
    <property type="match status" value="1"/>
</dbReference>
<protein>
    <submittedName>
        <fullName evidence="3">Copper amine oxidase N-terminal domain-containing protein</fullName>
    </submittedName>
</protein>
<feature type="domain" description="Copper amine oxidase-like N-terminal" evidence="2">
    <location>
        <begin position="164"/>
        <end position="275"/>
    </location>
</feature>
<organism evidence="3 4">
    <name type="scientific">Acetoanaerobium noterae</name>
    <dbReference type="NCBI Taxonomy" id="745369"/>
    <lineage>
        <taxon>Bacteria</taxon>
        <taxon>Bacillati</taxon>
        <taxon>Bacillota</taxon>
        <taxon>Clostridia</taxon>
        <taxon>Peptostreptococcales</taxon>
        <taxon>Filifactoraceae</taxon>
        <taxon>Acetoanaerobium</taxon>
    </lineage>
</organism>
<gene>
    <name evidence="3" type="ORF">SAMN02745120_0793</name>
</gene>
<dbReference type="AlphaFoldDB" id="A0A1T5A6G8"/>
<dbReference type="Proteomes" id="UP000243406">
    <property type="component" value="Unassembled WGS sequence"/>
</dbReference>
<evidence type="ECO:0000256" key="1">
    <source>
        <dbReference type="SAM" id="MobiDB-lite"/>
    </source>
</evidence>
<keyword evidence="4" id="KW-1185">Reference proteome</keyword>
<feature type="region of interest" description="Disordered" evidence="1">
    <location>
        <begin position="78"/>
        <end position="97"/>
    </location>
</feature>
<dbReference type="Pfam" id="PF07833">
    <property type="entry name" value="Cu_amine_oxidN1"/>
    <property type="match status" value="1"/>
</dbReference>
<evidence type="ECO:0000259" key="2">
    <source>
        <dbReference type="Pfam" id="PF07833"/>
    </source>
</evidence>
<dbReference type="InterPro" id="IPR036582">
    <property type="entry name" value="Mao_N_sf"/>
</dbReference>
<dbReference type="InterPro" id="IPR012854">
    <property type="entry name" value="Cu_amine_oxidase-like_N"/>
</dbReference>
<sequence length="277" mass="30969">MKKQVLDRFNRQNYFWTINQDKKKRLIKTAVASSLATALIVSRLMTPVYAADEKIGISEYKNDNAVIFAISDSDDITDETTDGLTDETTDGITDGVTDGITDEVTDGITDTYTDENTDGISDYNSYDFSDEISDEWNTDERAVLIGPNGQNIALFRLDKNILFMNNKKFKLDSPPTIYNERTLLPVKYIASSMGADVGWDPVDKKITIIQADKTIELWIDSSNARVNGVTTQIDPDDSSVQPKIIKGRTMVPVKFVSENLGANVFWDQSTKTISVKF</sequence>
<dbReference type="OrthoDB" id="1752421at2"/>
<dbReference type="RefSeq" id="WP_079588737.1">
    <property type="nucleotide sequence ID" value="NZ_FUYN01000001.1"/>
</dbReference>
<dbReference type="SUPFAM" id="SSF55383">
    <property type="entry name" value="Copper amine oxidase, domain N"/>
    <property type="match status" value="2"/>
</dbReference>
<dbReference type="EMBL" id="FUYN01000001">
    <property type="protein sequence ID" value="SKB30347.1"/>
    <property type="molecule type" value="Genomic_DNA"/>
</dbReference>
<evidence type="ECO:0000313" key="4">
    <source>
        <dbReference type="Proteomes" id="UP000243406"/>
    </source>
</evidence>
<accession>A0A1T5A6G8</accession>
<name>A0A1T5A6G8_9FIRM</name>
<evidence type="ECO:0000313" key="3">
    <source>
        <dbReference type="EMBL" id="SKB30347.1"/>
    </source>
</evidence>
<reference evidence="4" key="1">
    <citation type="submission" date="2017-02" db="EMBL/GenBank/DDBJ databases">
        <authorList>
            <person name="Varghese N."/>
            <person name="Submissions S."/>
        </authorList>
    </citation>
    <scope>NUCLEOTIDE SEQUENCE [LARGE SCALE GENOMIC DNA]</scope>
    <source>
        <strain evidence="4">ATCC 35199</strain>
    </source>
</reference>